<keyword evidence="1" id="KW-0175">Coiled coil</keyword>
<reference evidence="2 3" key="1">
    <citation type="submission" date="2015-12" db="EMBL/GenBank/DDBJ databases">
        <title>The genome of Folsomia candida.</title>
        <authorList>
            <person name="Faddeeva A."/>
            <person name="Derks M.F."/>
            <person name="Anvar Y."/>
            <person name="Smit S."/>
            <person name="Van Straalen N."/>
            <person name="Roelofs D."/>
        </authorList>
    </citation>
    <scope>NUCLEOTIDE SEQUENCE [LARGE SCALE GENOMIC DNA]</scope>
    <source>
        <strain evidence="2 3">VU population</strain>
        <tissue evidence="2">Whole body</tissue>
    </source>
</reference>
<evidence type="ECO:0000313" key="2">
    <source>
        <dbReference type="EMBL" id="OXA57505.1"/>
    </source>
</evidence>
<proteinExistence type="predicted"/>
<accession>A0A226EIK6</accession>
<protein>
    <submittedName>
        <fullName evidence="2">Uncharacterized protein</fullName>
    </submittedName>
</protein>
<keyword evidence="3" id="KW-1185">Reference proteome</keyword>
<name>A0A226EIK6_FOLCA</name>
<feature type="coiled-coil region" evidence="1">
    <location>
        <begin position="162"/>
        <end position="189"/>
    </location>
</feature>
<organism evidence="2 3">
    <name type="scientific">Folsomia candida</name>
    <name type="common">Springtail</name>
    <dbReference type="NCBI Taxonomy" id="158441"/>
    <lineage>
        <taxon>Eukaryota</taxon>
        <taxon>Metazoa</taxon>
        <taxon>Ecdysozoa</taxon>
        <taxon>Arthropoda</taxon>
        <taxon>Hexapoda</taxon>
        <taxon>Collembola</taxon>
        <taxon>Entomobryomorpha</taxon>
        <taxon>Isotomoidea</taxon>
        <taxon>Isotomidae</taxon>
        <taxon>Proisotominae</taxon>
        <taxon>Folsomia</taxon>
    </lineage>
</organism>
<dbReference type="EMBL" id="LNIX01000003">
    <property type="protein sequence ID" value="OXA57505.1"/>
    <property type="molecule type" value="Genomic_DNA"/>
</dbReference>
<comment type="caution">
    <text evidence="2">The sequence shown here is derived from an EMBL/GenBank/DDBJ whole genome shotgun (WGS) entry which is preliminary data.</text>
</comment>
<evidence type="ECO:0000256" key="1">
    <source>
        <dbReference type="SAM" id="Coils"/>
    </source>
</evidence>
<gene>
    <name evidence="2" type="ORF">Fcan01_08069</name>
</gene>
<sequence>MAGRLSEVKVKEKRKYRKKSEQKIIKKKGVFFCIEDEGDGTGKCRTEYKNMIKGKVHSHQAHVHYNKEAQKAYNRKLGRKRLAENSLTSYLSHKKEQGLLPLFPIQEYNSDSDWEDDVPLQFLIDRKTIDAAEKKKYAKHNASYNASFFVSYVPEKPDIGPEATYEKRNKELKRLKKKAVQKLSKEETAKYTFSLYYGTSHAQKLTCGYLNGSSLSSGGAKLLKLMKDGQVCHRQDFTFSGRTADENRDDAMDWQHFYKHVKLEKEFVPQDQTKVIFDILNGGLKGGLQRKNSYKRVLSDDVKGKAKKIGWQNRPLIPLSPDLLQQDPEDVP</sequence>
<dbReference type="AlphaFoldDB" id="A0A226EIK6"/>
<evidence type="ECO:0000313" key="3">
    <source>
        <dbReference type="Proteomes" id="UP000198287"/>
    </source>
</evidence>
<dbReference type="Proteomes" id="UP000198287">
    <property type="component" value="Unassembled WGS sequence"/>
</dbReference>